<keyword evidence="1" id="KW-0812">Transmembrane</keyword>
<keyword evidence="1" id="KW-0472">Membrane</keyword>
<feature type="transmembrane region" description="Helical" evidence="1">
    <location>
        <begin position="6"/>
        <end position="25"/>
    </location>
</feature>
<accession>A0ABS8DE69</accession>
<comment type="caution">
    <text evidence="2">The sequence shown here is derived from an EMBL/GenBank/DDBJ whole genome shotgun (WGS) entry which is preliminary data.</text>
</comment>
<keyword evidence="1" id="KW-1133">Transmembrane helix</keyword>
<evidence type="ECO:0000313" key="3">
    <source>
        <dbReference type="Proteomes" id="UP001299546"/>
    </source>
</evidence>
<organism evidence="2 3">
    <name type="scientific">Bariatricus massiliensis</name>
    <dbReference type="NCBI Taxonomy" id="1745713"/>
    <lineage>
        <taxon>Bacteria</taxon>
        <taxon>Bacillati</taxon>
        <taxon>Bacillota</taxon>
        <taxon>Clostridia</taxon>
        <taxon>Lachnospirales</taxon>
        <taxon>Lachnospiraceae</taxon>
        <taxon>Bariatricus</taxon>
    </lineage>
</organism>
<keyword evidence="3" id="KW-1185">Reference proteome</keyword>
<reference evidence="2 3" key="1">
    <citation type="submission" date="2021-10" db="EMBL/GenBank/DDBJ databases">
        <title>Collection of gut derived symbiotic bacterial strains cultured from healthy donors.</title>
        <authorList>
            <person name="Lin H."/>
            <person name="Littmann E."/>
            <person name="Kohout C."/>
            <person name="Pamer E.G."/>
        </authorList>
    </citation>
    <scope>NUCLEOTIDE SEQUENCE [LARGE SCALE GENOMIC DNA]</scope>
    <source>
        <strain evidence="2 3">DFI.1.165</strain>
    </source>
</reference>
<proteinExistence type="predicted"/>
<sequence length="137" mass="15559">MKKFKVIGLTILLIILVSILGIWVYRKWAFEQLEGNVDSITMEEFQGRVLDVRPQDKHIEIELEKDIDSVNGVRLSSGDVVILDYSLNYGSGYDTAFSVDECVIGHFLSGHIQVVDNSYVITDITWIRNVNDVPLKN</sequence>
<protein>
    <submittedName>
        <fullName evidence="2">Uncharacterized protein</fullName>
    </submittedName>
</protein>
<dbReference type="Proteomes" id="UP001299546">
    <property type="component" value="Unassembled WGS sequence"/>
</dbReference>
<evidence type="ECO:0000256" key="1">
    <source>
        <dbReference type="SAM" id="Phobius"/>
    </source>
</evidence>
<gene>
    <name evidence="2" type="ORF">LIZ65_05345</name>
</gene>
<dbReference type="RefSeq" id="WP_066736488.1">
    <property type="nucleotide sequence ID" value="NZ_JAJCIQ010000002.1"/>
</dbReference>
<evidence type="ECO:0000313" key="2">
    <source>
        <dbReference type="EMBL" id="MCB7386706.1"/>
    </source>
</evidence>
<dbReference type="EMBL" id="JAJCIS010000002">
    <property type="protein sequence ID" value="MCB7386706.1"/>
    <property type="molecule type" value="Genomic_DNA"/>
</dbReference>
<name>A0ABS8DE69_9FIRM</name>